<accession>A0A9J5WK82</accession>
<evidence type="ECO:0000256" key="1">
    <source>
        <dbReference type="SAM" id="MobiDB-lite"/>
    </source>
</evidence>
<evidence type="ECO:0000313" key="3">
    <source>
        <dbReference type="Proteomes" id="UP000824120"/>
    </source>
</evidence>
<reference evidence="2 3" key="1">
    <citation type="submission" date="2020-09" db="EMBL/GenBank/DDBJ databases">
        <title>De no assembly of potato wild relative species, Solanum commersonii.</title>
        <authorList>
            <person name="Cho K."/>
        </authorList>
    </citation>
    <scope>NUCLEOTIDE SEQUENCE [LARGE SCALE GENOMIC DNA]</scope>
    <source>
        <strain evidence="2">LZ3.2</strain>
        <tissue evidence="2">Leaf</tissue>
    </source>
</reference>
<sequence>MDLLVIQISDVIFLEIFVDIHQDLSYGAGWSRWKNQPLFKTFAIELVGPDDQTGPFSRSNEPQSDLSYGVDWSGRANRIFSRSKKPGSNLTYGAGWSRRGNQPIFKVKRSPEKTGKSTHFHGQMIPRAVKPPVLPIFVFPMSFCQKISLTFDKTLALESARLDGKDGPFSSSNDPRRRFPMSFLLKFSWTSIKTLAIMSVGYDRQTDPFSRKISWTSIKTLDMESICLDRVKGAPELVNHSFCISYGAGWSQLANRTIFKVKQALKRSVGLAGQPGSFSGSNELWSGFAKFFMDSHQDIRYGVGRSRQENLPIAKVKGAAEWLCSQLVPTGKLDHFQGETSPKAVHGYFGDPDFRHHFCQKFLWMSIKTFAMSWLVPMAKPAHLQGQTSTRVKSIKTLAMDSVGLDGQMAYCQDQMILVVGKPPILPIFVEPTHFRGKTIPEAAKPAILPIFICYIPWIFWLFGYSTSVLPIIFMDIRQDLRYGVGQFCQNISWTSVKTLAMEHDGPNRKTDPFSRTNETRILTSLLLKFFMDVCQDLRYGADWSIQANWIIFMTSMKTLAMESVGPVRLIGHFQVQRNLGSIHGSFDDPDFQRHFCQKFSWMSVKTLTIELIVSTGKQAHFKGQMIPRAAMESIGPDGQTDPFSRSNNPRSGVKGASECVNPSLCQFLCVIIQGYFGDLNFQDVIKTLAMEPVGSNRKTGPFSMSNETRSCRLAPCFADFRVQKSMDILVIQISKTSIKTLDMESIGPVGLIGHFQGQRNIRSAMEPVVQTGKPAHFQGHMIPGAGKPLVLPIITSIKTFVMESIGPNGQIGPFSGSNDPQTGRLVSMIKLAHFHGETNPEAGKPPSMDLLVILIFDVIFAKNFCGHPSRPLLWSGLVTMGKLAHFQGQTSPGASIKTLATEPVGLDRKTDPFSRSSDPRSGRLVPMGKPTHFQIQTISGVDNCVLVQGSFGHLDFQRHFCQKFSWKSIKTLDIEPTLALEMVGPDGKGGPFSSSNDSQNRFSTSFLPNIFMDVRQHLSFGTDWSRWESHPFSSSNDPQSRFFCASPRISWSSRFPTSFLPKILWTSVKTLGKDPVGPDGKIDPFSRSIDHQCRSVNTLAMESIGPDGKSAHFQWSNDPQSVNGSFGDPDFRRHFCQIFSWMFHKALALEPIGPDGKAIPFPSQKDPESMDLLVTQIFDINFAKNFLEVHQDLRYGAGWSIGKWPIVKVNQPIVRFKEAPEWTLAMQLVGPDGQNGPFSWLNETHSSRLIRMGKSAILKVKQAPDRTSVKTLAMKAVFPDGQTGPFKADWSRLANRTIFKVTRAPKWALDLLVIQIYDVIFAKFLMDVHQGIRYRPMDLLVIQISDVIFIEILWTSINTLAMESVGPDGQTGPFSRALLWRQLVPMAKPAHFQGQTGPRACKSIMTLDMESVGLDRQMAYCQDLQCHFCRNFWMSAKILTIESLVSIGKPTHFQGEMSPEDVHGYFGYLNLQGQFCRNVSWTSVKTLVMEPVGPNGKTGPFSRFSMSFLPNFFMDVRQDLSYGSGCPDGPWIIWVIRISDVIFANFFRACPSRHYLWSRLVSTGKPTHFQGRTIPIVVHGSFGDPNFRLHFCQKISWTSVKTLALDQIGLDGQTDPFSRSNDPQSCRFVQTGKPVHFHGQMIPEVVKPSVFAHKSFKTLDMEPVGLDRQMAHCQGQMIPGVGKPPTSVKTLSIKSVGPDWQTNPFSRLNEPRSWITSHFVDFHVNQPIVKVKGSPKSFLPKCLMDVCQDLSNGVIRNQWSMDLLVIQIFDVIFAEIFHGRSSRPLLWSGLNEPRSGSTLVLPIFVCYSLWIFWENRPIFKVKRSPEWVTTPFCRFWCVIVHGPFGDMNLRHHFCQKNSRTFHKTLALKPIGPDGKASPFSSSNNPRSSPGINFWSFRLLTSFLPKNFLAFRQDLRYGVDFRHHFCLNFCMEVRQELSFGAGWSRWKSQPIFKFKRYPVQKSIKTLDMEPIGLDRQMAHCLGQMIPGVFKPLIFDISFAEIFFGHSSRPYLWSRLVRMGKSAIFKFKQDSDQTLAVEPICPDGKSGLFSRSNDPLSGQMSPEVGKPPIFCQTFSWTSGKTLAMESIGPERQSSPFSGSNEPPSGHYGWSWLVSTRKLAHCQEIFVDVNQDLSYVVGWSRQANQRIFKVKQSPKLSMDILVIQIFDVIFAKIFSGLHQDFAMESVGPDGQIGPFSRFAMSFLPKFSWTSVKTLAIESTLTMEPVGPKGKTGPFSRFLTSFLLKLFMDIRQDLSYGARWANWTIFMIKCALYQLNPLFCRFSCAIVHGSFVHGSFGHPDFRRHFCRTFSWTSVKTLAMEPLVPMGKLAHFQSQMSPRASIKTLDMELVDLNRKTDPFSRSNDPRSGFLMSFLLKFFLDICKDLSYVVGWFEWANRPFLSSKKPQIGFSRSFLVKFFLDVHQDLSYGAGWSQRSMDLLVIWIFDVILAKKFRGFNGSFGDPDFRRHFCQNFSWTFGKALALEPVGPDGKAGPFSSSNDPQSS</sequence>
<feature type="compositionally biased region" description="Basic and acidic residues" evidence="1">
    <location>
        <begin position="908"/>
        <end position="922"/>
    </location>
</feature>
<comment type="caution">
    <text evidence="2">The sequence shown here is derived from an EMBL/GenBank/DDBJ whole genome shotgun (WGS) entry which is preliminary data.</text>
</comment>
<feature type="compositionally biased region" description="Polar residues" evidence="1">
    <location>
        <begin position="642"/>
        <end position="651"/>
    </location>
</feature>
<dbReference type="EMBL" id="JACXVP010000011">
    <property type="protein sequence ID" value="KAG5576291.1"/>
    <property type="molecule type" value="Genomic_DNA"/>
</dbReference>
<name>A0A9J5WK82_SOLCO</name>
<protein>
    <submittedName>
        <fullName evidence="2">Uncharacterized protein</fullName>
    </submittedName>
</protein>
<keyword evidence="3" id="KW-1185">Reference proteome</keyword>
<feature type="region of interest" description="Disordered" evidence="1">
    <location>
        <begin position="908"/>
        <end position="927"/>
    </location>
</feature>
<feature type="region of interest" description="Disordered" evidence="1">
    <location>
        <begin position="633"/>
        <end position="653"/>
    </location>
</feature>
<organism evidence="2 3">
    <name type="scientific">Solanum commersonii</name>
    <name type="common">Commerson's wild potato</name>
    <name type="synonym">Commerson's nightshade</name>
    <dbReference type="NCBI Taxonomy" id="4109"/>
    <lineage>
        <taxon>Eukaryota</taxon>
        <taxon>Viridiplantae</taxon>
        <taxon>Streptophyta</taxon>
        <taxon>Embryophyta</taxon>
        <taxon>Tracheophyta</taxon>
        <taxon>Spermatophyta</taxon>
        <taxon>Magnoliopsida</taxon>
        <taxon>eudicotyledons</taxon>
        <taxon>Gunneridae</taxon>
        <taxon>Pentapetalae</taxon>
        <taxon>asterids</taxon>
        <taxon>lamiids</taxon>
        <taxon>Solanales</taxon>
        <taxon>Solanaceae</taxon>
        <taxon>Solanoideae</taxon>
        <taxon>Solaneae</taxon>
        <taxon>Solanum</taxon>
    </lineage>
</organism>
<proteinExistence type="predicted"/>
<gene>
    <name evidence="2" type="ORF">H5410_056425</name>
</gene>
<evidence type="ECO:0000313" key="2">
    <source>
        <dbReference type="EMBL" id="KAG5576291.1"/>
    </source>
</evidence>
<dbReference type="Proteomes" id="UP000824120">
    <property type="component" value="Chromosome 11"/>
</dbReference>